<dbReference type="InterPro" id="IPR001706">
    <property type="entry name" value="Ribosomal_bL35"/>
</dbReference>
<dbReference type="GO" id="GO:0022625">
    <property type="term" value="C:cytosolic large ribosomal subunit"/>
    <property type="evidence" value="ECO:0007669"/>
    <property type="project" value="TreeGrafter"/>
</dbReference>
<evidence type="ECO:0000256" key="3">
    <source>
        <dbReference type="ARBA" id="ARBA00023274"/>
    </source>
</evidence>
<dbReference type="NCBIfam" id="TIGR00001">
    <property type="entry name" value="rpmI_bact"/>
    <property type="match status" value="1"/>
</dbReference>
<name>D0WFJ4_SLAES</name>
<dbReference type="InterPro" id="IPR021137">
    <property type="entry name" value="Ribosomal_bL35-like"/>
</dbReference>
<comment type="caution">
    <text evidence="7">The sequence shown here is derived from an EMBL/GenBank/DDBJ whole genome shotgun (WGS) entry which is preliminary data.</text>
</comment>
<keyword evidence="8" id="KW-1185">Reference proteome</keyword>
<dbReference type="EMBL" id="ACUX02000006">
    <property type="protein sequence ID" value="EEZ61257.1"/>
    <property type="molecule type" value="Genomic_DNA"/>
</dbReference>
<evidence type="ECO:0000313" key="8">
    <source>
        <dbReference type="Proteomes" id="UP000006001"/>
    </source>
</evidence>
<dbReference type="PROSITE" id="PS00936">
    <property type="entry name" value="RIBOSOMAL_L35"/>
    <property type="match status" value="1"/>
</dbReference>
<evidence type="ECO:0000256" key="1">
    <source>
        <dbReference type="ARBA" id="ARBA00006598"/>
    </source>
</evidence>
<dbReference type="Pfam" id="PF01632">
    <property type="entry name" value="Ribosomal_L35p"/>
    <property type="match status" value="1"/>
</dbReference>
<dbReference type="PANTHER" id="PTHR33343">
    <property type="entry name" value="54S RIBOSOMAL PROTEIN BL35M"/>
    <property type="match status" value="1"/>
</dbReference>
<dbReference type="HOGENOM" id="CLU_169643_4_3_11"/>
<reference evidence="7" key="1">
    <citation type="submission" date="2009-10" db="EMBL/GenBank/DDBJ databases">
        <authorList>
            <person name="Weinstock G."/>
            <person name="Sodergren E."/>
            <person name="Clifton S."/>
            <person name="Fulton L."/>
            <person name="Fulton B."/>
            <person name="Courtney L."/>
            <person name="Fronick C."/>
            <person name="Harrison M."/>
            <person name="Strong C."/>
            <person name="Farmer C."/>
            <person name="Delahaunty K."/>
            <person name="Markovic C."/>
            <person name="Hall O."/>
            <person name="Minx P."/>
            <person name="Tomlinson C."/>
            <person name="Mitreva M."/>
            <person name="Nelson J."/>
            <person name="Hou S."/>
            <person name="Wollam A."/>
            <person name="Pepin K.H."/>
            <person name="Johnson M."/>
            <person name="Bhonagiri V."/>
            <person name="Nash W.E."/>
            <person name="Warren W."/>
            <person name="Chinwalla A."/>
            <person name="Mardis E.R."/>
            <person name="Wilson R.K."/>
        </authorList>
    </citation>
    <scope>NUCLEOTIDE SEQUENCE [LARGE SCALE GENOMIC DNA]</scope>
    <source>
        <strain evidence="7">ATCC 700122</strain>
    </source>
</reference>
<dbReference type="eggNOG" id="COG0291">
    <property type="taxonomic scope" value="Bacteria"/>
</dbReference>
<keyword evidence="3 5" id="KW-0687">Ribonucleoprotein</keyword>
<evidence type="ECO:0000256" key="2">
    <source>
        <dbReference type="ARBA" id="ARBA00022980"/>
    </source>
</evidence>
<comment type="similarity">
    <text evidence="1 5 6">Belongs to the bacterial ribosomal protein bL35 family.</text>
</comment>
<evidence type="ECO:0000256" key="6">
    <source>
        <dbReference type="RuleBase" id="RU000568"/>
    </source>
</evidence>
<evidence type="ECO:0000256" key="5">
    <source>
        <dbReference type="HAMAP-Rule" id="MF_00514"/>
    </source>
</evidence>
<evidence type="ECO:0000256" key="4">
    <source>
        <dbReference type="ARBA" id="ARBA00071664"/>
    </source>
</evidence>
<dbReference type="SUPFAM" id="SSF143034">
    <property type="entry name" value="L35p-like"/>
    <property type="match status" value="1"/>
</dbReference>
<dbReference type="PRINTS" id="PR00064">
    <property type="entry name" value="RIBOSOMALL35"/>
</dbReference>
<dbReference type="Proteomes" id="UP000006001">
    <property type="component" value="Unassembled WGS sequence"/>
</dbReference>
<organism evidence="7 8">
    <name type="scientific">Slackia exigua (strain ATCC 700122 / DSM 15923 / CIP 105133 / JCM 11022 / KCTC 5966 / S-7)</name>
    <dbReference type="NCBI Taxonomy" id="649764"/>
    <lineage>
        <taxon>Bacteria</taxon>
        <taxon>Bacillati</taxon>
        <taxon>Actinomycetota</taxon>
        <taxon>Coriobacteriia</taxon>
        <taxon>Eggerthellales</taxon>
        <taxon>Eggerthellaceae</taxon>
        <taxon>Slackia</taxon>
    </lineage>
</organism>
<dbReference type="PANTHER" id="PTHR33343:SF1">
    <property type="entry name" value="LARGE RIBOSOMAL SUBUNIT PROTEIN BL35M"/>
    <property type="match status" value="1"/>
</dbReference>
<sequence>MNEKGTLMPKMKTHSGSKKRFRVTGTGKIVRGKAYKSHIKTKKSPKRIRGFRHDGLVSSADKKVVRARLCK</sequence>
<evidence type="ECO:0000313" key="7">
    <source>
        <dbReference type="EMBL" id="EEZ61257.1"/>
    </source>
</evidence>
<proteinExistence type="inferred from homology"/>
<dbReference type="AlphaFoldDB" id="D0WFJ4"/>
<dbReference type="STRING" id="649764.HMPREF0762_00593"/>
<dbReference type="Gene3D" id="4.10.410.60">
    <property type="match status" value="1"/>
</dbReference>
<dbReference type="InterPro" id="IPR037229">
    <property type="entry name" value="Ribosomal_bL35_sf"/>
</dbReference>
<dbReference type="InterPro" id="IPR018265">
    <property type="entry name" value="Ribosomal_bL35_CS"/>
</dbReference>
<gene>
    <name evidence="5 7" type="primary">rpmI</name>
    <name evidence="7" type="ORF">HMPREF0762_00593</name>
</gene>
<protein>
    <recommendedName>
        <fullName evidence="4 5">Large ribosomal subunit protein bL35</fullName>
    </recommendedName>
</protein>
<accession>D0WFJ4</accession>
<dbReference type="HAMAP" id="MF_00514">
    <property type="entry name" value="Ribosomal_bL35"/>
    <property type="match status" value="1"/>
</dbReference>
<dbReference type="FunFam" id="4.10.410.60:FF:000001">
    <property type="entry name" value="50S ribosomal protein L35"/>
    <property type="match status" value="1"/>
</dbReference>
<dbReference type="GO" id="GO:0006412">
    <property type="term" value="P:translation"/>
    <property type="evidence" value="ECO:0007669"/>
    <property type="project" value="UniProtKB-UniRule"/>
</dbReference>
<keyword evidence="2 5" id="KW-0689">Ribosomal protein</keyword>
<dbReference type="GO" id="GO:0003735">
    <property type="term" value="F:structural constituent of ribosome"/>
    <property type="evidence" value="ECO:0007669"/>
    <property type="project" value="InterPro"/>
</dbReference>